<gene>
    <name evidence="1" type="ORF">LCGC14_1151890</name>
</gene>
<protein>
    <submittedName>
        <fullName evidence="1">Uncharacterized protein</fullName>
    </submittedName>
</protein>
<dbReference type="EMBL" id="LAZR01005545">
    <property type="protein sequence ID" value="KKM99051.1"/>
    <property type="molecule type" value="Genomic_DNA"/>
</dbReference>
<dbReference type="AlphaFoldDB" id="A0A0F9MIG8"/>
<feature type="non-terminal residue" evidence="1">
    <location>
        <position position="69"/>
    </location>
</feature>
<comment type="caution">
    <text evidence="1">The sequence shown here is derived from an EMBL/GenBank/DDBJ whole genome shotgun (WGS) entry which is preliminary data.</text>
</comment>
<proteinExistence type="predicted"/>
<reference evidence="1" key="1">
    <citation type="journal article" date="2015" name="Nature">
        <title>Complex archaea that bridge the gap between prokaryotes and eukaryotes.</title>
        <authorList>
            <person name="Spang A."/>
            <person name="Saw J.H."/>
            <person name="Jorgensen S.L."/>
            <person name="Zaremba-Niedzwiedzka K."/>
            <person name="Martijn J."/>
            <person name="Lind A.E."/>
            <person name="van Eijk R."/>
            <person name="Schleper C."/>
            <person name="Guy L."/>
            <person name="Ettema T.J."/>
        </authorList>
    </citation>
    <scope>NUCLEOTIDE SEQUENCE</scope>
</reference>
<accession>A0A0F9MIG8</accession>
<organism evidence="1">
    <name type="scientific">marine sediment metagenome</name>
    <dbReference type="NCBI Taxonomy" id="412755"/>
    <lineage>
        <taxon>unclassified sequences</taxon>
        <taxon>metagenomes</taxon>
        <taxon>ecological metagenomes</taxon>
    </lineage>
</organism>
<evidence type="ECO:0000313" key="1">
    <source>
        <dbReference type="EMBL" id="KKM99051.1"/>
    </source>
</evidence>
<sequence>MRQAVAIFHCVDAATQAKLAAMMNEPEPVNVMVPWNPIPVAIAQAYEDYHHEKMVDRLMQTPPTRSRNY</sequence>
<name>A0A0F9MIG8_9ZZZZ</name>